<proteinExistence type="predicted"/>
<feature type="domain" description="Glycine radical" evidence="3">
    <location>
        <begin position="873"/>
        <end position="997"/>
    </location>
</feature>
<evidence type="ECO:0000256" key="1">
    <source>
        <dbReference type="ARBA" id="ARBA00022818"/>
    </source>
</evidence>
<accession>A0A0W8FML8</accession>
<dbReference type="GO" id="GO:0008861">
    <property type="term" value="F:formate C-acetyltransferase activity"/>
    <property type="evidence" value="ECO:0007669"/>
    <property type="project" value="UniProtKB-EC"/>
</dbReference>
<dbReference type="InterPro" id="IPR004184">
    <property type="entry name" value="PFL_dom"/>
</dbReference>
<dbReference type="InterPro" id="IPR001150">
    <property type="entry name" value="Gly_radical"/>
</dbReference>
<dbReference type="SUPFAM" id="SSF51998">
    <property type="entry name" value="PFL-like glycyl radical enzymes"/>
    <property type="match status" value="1"/>
</dbReference>
<dbReference type="Pfam" id="PF02901">
    <property type="entry name" value="PFL-like"/>
    <property type="match status" value="1"/>
</dbReference>
<keyword evidence="5" id="KW-0808">Transferase</keyword>
<keyword evidence="5" id="KW-0670">Pyruvate</keyword>
<evidence type="ECO:0000313" key="5">
    <source>
        <dbReference type="EMBL" id="KUG21886.1"/>
    </source>
</evidence>
<comment type="caution">
    <text evidence="5">The sequence shown here is derived from an EMBL/GenBank/DDBJ whole genome shotgun (WGS) entry which is preliminary data.</text>
</comment>
<evidence type="ECO:0000259" key="4">
    <source>
        <dbReference type="PROSITE" id="PS51554"/>
    </source>
</evidence>
<name>A0A0W8FML8_9ZZZZ</name>
<protein>
    <submittedName>
        <fullName evidence="5">Pyruvate formate-lyase</fullName>
        <ecNumber evidence="5">2.3.1.54</ecNumber>
    </submittedName>
</protein>
<dbReference type="AlphaFoldDB" id="A0A0W8FML8"/>
<evidence type="ECO:0000259" key="3">
    <source>
        <dbReference type="PROSITE" id="PS51149"/>
    </source>
</evidence>
<organism evidence="5">
    <name type="scientific">hydrocarbon metagenome</name>
    <dbReference type="NCBI Taxonomy" id="938273"/>
    <lineage>
        <taxon>unclassified sequences</taxon>
        <taxon>metagenomes</taxon>
        <taxon>ecological metagenomes</taxon>
    </lineage>
</organism>
<keyword evidence="5" id="KW-0012">Acyltransferase</keyword>
<dbReference type="PANTHER" id="PTHR43641:SF2">
    <property type="entry name" value="DEHYDRATASE YBIW-RELATED"/>
    <property type="match status" value="1"/>
</dbReference>
<dbReference type="EC" id="2.3.1.54" evidence="5"/>
<dbReference type="EMBL" id="LNQE01001013">
    <property type="protein sequence ID" value="KUG21886.1"/>
    <property type="molecule type" value="Genomic_DNA"/>
</dbReference>
<dbReference type="GO" id="GO:0016829">
    <property type="term" value="F:lyase activity"/>
    <property type="evidence" value="ECO:0007669"/>
    <property type="project" value="UniProtKB-KW"/>
</dbReference>
<keyword evidence="2 5" id="KW-0456">Lyase</keyword>
<dbReference type="PROSITE" id="PS51149">
    <property type="entry name" value="GLY_RADICAL_2"/>
    <property type="match status" value="1"/>
</dbReference>
<evidence type="ECO:0000256" key="2">
    <source>
        <dbReference type="ARBA" id="ARBA00023239"/>
    </source>
</evidence>
<dbReference type="Gene3D" id="3.20.70.20">
    <property type="match status" value="1"/>
</dbReference>
<reference evidence="5" key="1">
    <citation type="journal article" date="2015" name="Proc. Natl. Acad. Sci. U.S.A.">
        <title>Networks of energetic and metabolic interactions define dynamics in microbial communities.</title>
        <authorList>
            <person name="Embree M."/>
            <person name="Liu J.K."/>
            <person name="Al-Bassam M.M."/>
            <person name="Zengler K."/>
        </authorList>
    </citation>
    <scope>NUCLEOTIDE SEQUENCE</scope>
</reference>
<gene>
    <name evidence="5" type="ORF">ASZ90_008355</name>
</gene>
<keyword evidence="1" id="KW-0556">Organic radical</keyword>
<dbReference type="GO" id="GO:0005829">
    <property type="term" value="C:cytosol"/>
    <property type="evidence" value="ECO:0007669"/>
    <property type="project" value="TreeGrafter"/>
</dbReference>
<dbReference type="PANTHER" id="PTHR43641">
    <property type="entry name" value="FORMATE ACETYLTRANSFERASE 3-RELATED"/>
    <property type="match status" value="1"/>
</dbReference>
<dbReference type="InterPro" id="IPR051215">
    <property type="entry name" value="GRE"/>
</dbReference>
<dbReference type="Pfam" id="PF01228">
    <property type="entry name" value="Gly_radical"/>
    <property type="match status" value="1"/>
</dbReference>
<dbReference type="PROSITE" id="PS51554">
    <property type="entry name" value="PFL"/>
    <property type="match status" value="1"/>
</dbReference>
<sequence>MLSHNACADKARLSPTGLILHGLLKVMAANFNHRSALKKYLVTLDGPLNFAIGIRTESGSVLSGIVFREGTVSIVRGMPDNANAVIRFRTDTAMRKLLGGTSTDQIYMILKNEARVDGSITYLNLFAFLLSLLINKKQIKLMEKERNNTQKSLLKKLPDARKDLSDELSSRSKLRLRCTKMDSGVQYLEDPYLPDYSLDDFPRLKKFLDIHLTEKPEVCPEIPRLLTEWHRKNGFETDNNGHTYIPVMRKSLAYKYLMANRKPIIGDDSLIAGTTTSKRIGCPLYPEGSAVIIWNELITMPYRTYNPFDISDQTRELLHNDIFPYWMKRNFREWVRDKYNNPLCQQIDERFALYFNWKVATISHTIPDFPKIIRLGTSGIIAEIKTELEKETNRERRATLESMVLCLEGLTAYSKNLSSQALKDARKEQNPVRRAELETMASICERVVENPARTLDEAVNSMWITWVGLHMESMNAGLSLGRLDQWLQPYYVADMEKIKSKEARELYIRHAIELIGNFYMRCTDHFPLTPDLANFYFGGSSSDQAITLGGITPDGKDAVNDMTYIFLKVTEILSIRDPNVNARFMPGINSDTYLQRLCEVNLITAATPSMHNDAAIISSLAKMNYDIQDIRNWSATGCVEPTLSGKHIGHTNMQMMNMVAALEMAMNNGKHPLTNWKLGPDTGVVEHGDFKTFDDFFDAFTEQFKFIIDKSIEYNHMLAEAHQYLRPTPLLSSLIDGSIQKRLDVTKGGAKYNSSGTAIIGLADVTDSLMVIKKLVYDDKKVSFTDLKRAVNTNFENDPVLLSLVQKKIPLFGSGSEEAVAMANRITKWAHDYYGSLPHYRGGKYTTGFWSMSTHVAFGTLTGALPSGRLAGKPFTPGLTPQPFASKNLLDNIRDVAKLDPLNLNNNIAFNVKVVPSAGDSREKTVNDMFSYVKTYFDLGGMQIQLNVVTSDMLRDAMAHPENYRNLLVRISGYNAYFITLNRDMQIELIERAEYGI</sequence>
<feature type="domain" description="PFL" evidence="4">
    <location>
        <begin position="202"/>
        <end position="870"/>
    </location>
</feature>